<feature type="compositionally biased region" description="Basic residues" evidence="1">
    <location>
        <begin position="24"/>
        <end position="45"/>
    </location>
</feature>
<evidence type="ECO:0000313" key="2">
    <source>
        <dbReference type="EMBL" id="SVD02139.1"/>
    </source>
</evidence>
<accession>A0A382RWR8</accession>
<sequence length="45" mass="5423">MTDVDFGGISEDKYNIWKEDLMPKKKKKLKKKKKKKAKAKKKKKR</sequence>
<dbReference type="EMBL" id="UINC01124765">
    <property type="protein sequence ID" value="SVD02139.1"/>
    <property type="molecule type" value="Genomic_DNA"/>
</dbReference>
<name>A0A382RWR8_9ZZZZ</name>
<evidence type="ECO:0000256" key="1">
    <source>
        <dbReference type="SAM" id="MobiDB-lite"/>
    </source>
</evidence>
<dbReference type="AlphaFoldDB" id="A0A382RWR8"/>
<gene>
    <name evidence="2" type="ORF">METZ01_LOCUS354993</name>
</gene>
<proteinExistence type="predicted"/>
<protein>
    <submittedName>
        <fullName evidence="2">Uncharacterized protein</fullName>
    </submittedName>
</protein>
<reference evidence="2" key="1">
    <citation type="submission" date="2018-05" db="EMBL/GenBank/DDBJ databases">
        <authorList>
            <person name="Lanie J.A."/>
            <person name="Ng W.-L."/>
            <person name="Kazmierczak K.M."/>
            <person name="Andrzejewski T.M."/>
            <person name="Davidsen T.M."/>
            <person name="Wayne K.J."/>
            <person name="Tettelin H."/>
            <person name="Glass J.I."/>
            <person name="Rusch D."/>
            <person name="Podicherti R."/>
            <person name="Tsui H.-C.T."/>
            <person name="Winkler M.E."/>
        </authorList>
    </citation>
    <scope>NUCLEOTIDE SEQUENCE</scope>
</reference>
<organism evidence="2">
    <name type="scientific">marine metagenome</name>
    <dbReference type="NCBI Taxonomy" id="408172"/>
    <lineage>
        <taxon>unclassified sequences</taxon>
        <taxon>metagenomes</taxon>
        <taxon>ecological metagenomes</taxon>
    </lineage>
</organism>
<feature type="region of interest" description="Disordered" evidence="1">
    <location>
        <begin position="23"/>
        <end position="45"/>
    </location>
</feature>